<evidence type="ECO:0000259" key="2">
    <source>
        <dbReference type="Pfam" id="PF25907"/>
    </source>
</evidence>
<feature type="domain" description="DUF7962" evidence="2">
    <location>
        <begin position="172"/>
        <end position="265"/>
    </location>
</feature>
<dbReference type="EMBL" id="QWIR01000084">
    <property type="protein sequence ID" value="RMY88117.1"/>
    <property type="molecule type" value="Genomic_DNA"/>
</dbReference>
<name>A0A3M7FHF1_HORWE</name>
<dbReference type="InterPro" id="IPR036282">
    <property type="entry name" value="Glutathione-S-Trfase_C_sf"/>
</dbReference>
<evidence type="ECO:0008006" key="5">
    <source>
        <dbReference type="Google" id="ProtNLM"/>
    </source>
</evidence>
<dbReference type="AlphaFoldDB" id="A0A3M7FHF1"/>
<protein>
    <recommendedName>
        <fullName evidence="5">GST N-terminal domain-containing protein</fullName>
    </recommendedName>
</protein>
<dbReference type="InterPro" id="IPR004045">
    <property type="entry name" value="Glutathione_S-Trfase_N"/>
</dbReference>
<dbReference type="VEuPathDB" id="FungiDB:BTJ68_00286"/>
<dbReference type="Proteomes" id="UP000268823">
    <property type="component" value="Unassembled WGS sequence"/>
</dbReference>
<evidence type="ECO:0000313" key="3">
    <source>
        <dbReference type="EMBL" id="RMY88117.1"/>
    </source>
</evidence>
<feature type="domain" description="GST N-terminal" evidence="1">
    <location>
        <begin position="67"/>
        <end position="133"/>
    </location>
</feature>
<dbReference type="Pfam" id="PF25907">
    <property type="entry name" value="DUF7962"/>
    <property type="match status" value="1"/>
</dbReference>
<accession>A0A3M7FHF1</accession>
<comment type="caution">
    <text evidence="3">The sequence shown here is derived from an EMBL/GenBank/DDBJ whole genome shotgun (WGS) entry which is preliminary data.</text>
</comment>
<dbReference type="InterPro" id="IPR058268">
    <property type="entry name" value="DUF7962"/>
</dbReference>
<dbReference type="OrthoDB" id="202840at2759"/>
<sequence>MSPSRQVESLIRPPFKRPTKTAATTRKHYFDQYKREWLTHSSILTMASLPTHSARVSWNRSKLTGNVDFSPFGQKTKYLLTGAGINFKKCDQPLVLPRPDLEALGITYRRIPLLAVGKDVYCDSSRMIDLALSKLSQSGGPLVTSPADKAYEDWGIDTFKLAVFIIPQAAITPGFLNDRKTIFPMLERPDFASLRPSSLAAFRQRCKVVEDVYLANGGPFINGDKLGVADIHVIFGIKWALVDLGVGQEPGLGKQDLPKTWKLIESLPEIKPEVVSSEETIKTIKSANYSADGPTSTMANDPTGIKVGSAVTVESLDTVPGAHPQKGKLVGTSADEFVIEVGNDGVRVHFPWVGYILRSQ</sequence>
<gene>
    <name evidence="3" type="ORF">D0861_05000</name>
</gene>
<evidence type="ECO:0000259" key="1">
    <source>
        <dbReference type="Pfam" id="PF13417"/>
    </source>
</evidence>
<organism evidence="3 4">
    <name type="scientific">Hortaea werneckii</name>
    <name type="common">Black yeast</name>
    <name type="synonym">Cladosporium werneckii</name>
    <dbReference type="NCBI Taxonomy" id="91943"/>
    <lineage>
        <taxon>Eukaryota</taxon>
        <taxon>Fungi</taxon>
        <taxon>Dikarya</taxon>
        <taxon>Ascomycota</taxon>
        <taxon>Pezizomycotina</taxon>
        <taxon>Dothideomycetes</taxon>
        <taxon>Dothideomycetidae</taxon>
        <taxon>Mycosphaerellales</taxon>
        <taxon>Teratosphaeriaceae</taxon>
        <taxon>Hortaea</taxon>
    </lineage>
</organism>
<proteinExistence type="predicted"/>
<dbReference type="Pfam" id="PF13417">
    <property type="entry name" value="GST_N_3"/>
    <property type="match status" value="1"/>
</dbReference>
<reference evidence="3 4" key="1">
    <citation type="journal article" date="2018" name="BMC Genomics">
        <title>Genomic evidence for intraspecific hybridization in a clonal and extremely halotolerant yeast.</title>
        <authorList>
            <person name="Gostincar C."/>
            <person name="Stajich J.E."/>
            <person name="Zupancic J."/>
            <person name="Zalar P."/>
            <person name="Gunde-Cimerman N."/>
        </authorList>
    </citation>
    <scope>NUCLEOTIDE SEQUENCE [LARGE SCALE GENOMIC DNA]</scope>
    <source>
        <strain evidence="3 4">EXF-2788</strain>
    </source>
</reference>
<dbReference type="SUPFAM" id="SSF47616">
    <property type="entry name" value="GST C-terminal domain-like"/>
    <property type="match status" value="1"/>
</dbReference>
<evidence type="ECO:0000313" key="4">
    <source>
        <dbReference type="Proteomes" id="UP000268823"/>
    </source>
</evidence>
<dbReference type="Gene3D" id="3.40.30.110">
    <property type="match status" value="2"/>
</dbReference>